<sequence length="267" mass="28700">MTYTWLYAVARAGPDPLPPDVPGGVADEGPRTVTADGLLAVVGSVPAPDFDADALQRHLGEPQWLERTARAHHRVVAAVADRALPVRFGTVYRDDDRVRALLTAHADGFRTALAGIADRTEWGVKVYQERTDPDAAAERDGPPDDRPGTAYLLRRRSARDRADRALADAAERARQVHRALAGLADRSTEHPPQPPEATGVREPMLLNGSYLVHRSRTAEFARAVTGLQHLHGPALRVELTGPWPPYSFADLPTGETGGTGEAGGGAE</sequence>
<dbReference type="EMBL" id="JBHYPX010000030">
    <property type="protein sequence ID" value="MFE1353542.1"/>
    <property type="molecule type" value="Genomic_DNA"/>
</dbReference>
<evidence type="ECO:0000313" key="6">
    <source>
        <dbReference type="Proteomes" id="UP001599542"/>
    </source>
</evidence>
<gene>
    <name evidence="5" type="ORF">ACFW6T_16300</name>
</gene>
<accession>A0ABW6GLB5</accession>
<comment type="subcellular location">
    <subcellularLocation>
        <location evidence="2">Gas vesicle</location>
    </subcellularLocation>
</comment>
<name>A0ABW6GLB5_9ACTN</name>
<evidence type="ECO:0000256" key="1">
    <source>
        <dbReference type="ARBA" id="ARBA00022987"/>
    </source>
</evidence>
<feature type="region of interest" description="Disordered" evidence="4">
    <location>
        <begin position="181"/>
        <end position="202"/>
    </location>
</feature>
<keyword evidence="6" id="KW-1185">Reference proteome</keyword>
<evidence type="ECO:0000256" key="2">
    <source>
        <dbReference type="ARBA" id="ARBA00035108"/>
    </source>
</evidence>
<comment type="caution">
    <text evidence="5">The sequence shown here is derived from an EMBL/GenBank/DDBJ whole genome shotgun (WGS) entry which is preliminary data.</text>
</comment>
<proteinExistence type="inferred from homology"/>
<evidence type="ECO:0000256" key="4">
    <source>
        <dbReference type="SAM" id="MobiDB-lite"/>
    </source>
</evidence>
<dbReference type="Proteomes" id="UP001599542">
    <property type="component" value="Unassembled WGS sequence"/>
</dbReference>
<keyword evidence="1" id="KW-0304">Gas vesicle</keyword>
<dbReference type="RefSeq" id="WP_380315571.1">
    <property type="nucleotide sequence ID" value="NZ_JBHYPW010000001.1"/>
</dbReference>
<organism evidence="5 6">
    <name type="scientific">Kitasatospora phosalacinea</name>
    <dbReference type="NCBI Taxonomy" id="2065"/>
    <lineage>
        <taxon>Bacteria</taxon>
        <taxon>Bacillati</taxon>
        <taxon>Actinomycetota</taxon>
        <taxon>Actinomycetes</taxon>
        <taxon>Kitasatosporales</taxon>
        <taxon>Streptomycetaceae</taxon>
        <taxon>Kitasatospora</taxon>
    </lineage>
</organism>
<dbReference type="PANTHER" id="PTHR36852:SF1">
    <property type="entry name" value="PROTEIN GVPL 2"/>
    <property type="match status" value="1"/>
</dbReference>
<dbReference type="InterPro" id="IPR009430">
    <property type="entry name" value="GvpL/GvpF"/>
</dbReference>
<comment type="similarity">
    <text evidence="3">Belongs to the gas vesicle GvpF/GvpL family.</text>
</comment>
<evidence type="ECO:0000256" key="3">
    <source>
        <dbReference type="ARBA" id="ARBA00035643"/>
    </source>
</evidence>
<dbReference type="PANTHER" id="PTHR36852">
    <property type="entry name" value="PROTEIN GVPL 2"/>
    <property type="match status" value="1"/>
</dbReference>
<protein>
    <submittedName>
        <fullName evidence="5">GvpL/GvpF family gas vesicle protein</fullName>
    </submittedName>
</protein>
<dbReference type="Pfam" id="PF06386">
    <property type="entry name" value="GvpL_GvpF"/>
    <property type="match status" value="1"/>
</dbReference>
<evidence type="ECO:0000313" key="5">
    <source>
        <dbReference type="EMBL" id="MFE1353542.1"/>
    </source>
</evidence>
<reference evidence="5 6" key="1">
    <citation type="submission" date="2024-09" db="EMBL/GenBank/DDBJ databases">
        <title>The Natural Products Discovery Center: Release of the First 8490 Sequenced Strains for Exploring Actinobacteria Biosynthetic Diversity.</title>
        <authorList>
            <person name="Kalkreuter E."/>
            <person name="Kautsar S.A."/>
            <person name="Yang D."/>
            <person name="Bader C.D."/>
            <person name="Teijaro C.N."/>
            <person name="Fluegel L."/>
            <person name="Davis C.M."/>
            <person name="Simpson J.R."/>
            <person name="Lauterbach L."/>
            <person name="Steele A.D."/>
            <person name="Gui C."/>
            <person name="Meng S."/>
            <person name="Li G."/>
            <person name="Viehrig K."/>
            <person name="Ye F."/>
            <person name="Su P."/>
            <person name="Kiefer A.F."/>
            <person name="Nichols A."/>
            <person name="Cepeda A.J."/>
            <person name="Yan W."/>
            <person name="Fan B."/>
            <person name="Jiang Y."/>
            <person name="Adhikari A."/>
            <person name="Zheng C.-J."/>
            <person name="Schuster L."/>
            <person name="Cowan T.M."/>
            <person name="Smanski M.J."/>
            <person name="Chevrette M.G."/>
            <person name="De Carvalho L.P.S."/>
            <person name="Shen B."/>
        </authorList>
    </citation>
    <scope>NUCLEOTIDE SEQUENCE [LARGE SCALE GENOMIC DNA]</scope>
    <source>
        <strain evidence="5 6">NPDC058753</strain>
    </source>
</reference>